<dbReference type="PANTHER" id="PTHR18866">
    <property type="entry name" value="CARBOXYLASE:PYRUVATE/ACETYL-COA/PROPIONYL-COA CARBOXYLASE"/>
    <property type="match status" value="1"/>
</dbReference>
<keyword evidence="2" id="KW-0547">Nucleotide-binding</keyword>
<dbReference type="PROSITE" id="PS50979">
    <property type="entry name" value="BC"/>
    <property type="match status" value="1"/>
</dbReference>
<dbReference type="SUPFAM" id="SSF51246">
    <property type="entry name" value="Rudiment single hybrid motif"/>
    <property type="match status" value="1"/>
</dbReference>
<dbReference type="InterPro" id="IPR050856">
    <property type="entry name" value="Biotin_carboxylase_complex"/>
</dbReference>
<dbReference type="InterPro" id="IPR005482">
    <property type="entry name" value="Biotin_COase_C"/>
</dbReference>
<evidence type="ECO:0000256" key="1">
    <source>
        <dbReference type="ARBA" id="ARBA00022598"/>
    </source>
</evidence>
<evidence type="ECO:0000256" key="5">
    <source>
        <dbReference type="SAM" id="MobiDB-lite"/>
    </source>
</evidence>
<evidence type="ECO:0000256" key="3">
    <source>
        <dbReference type="ARBA" id="ARBA00022840"/>
    </source>
</evidence>
<evidence type="ECO:0000313" key="8">
    <source>
        <dbReference type="Proteomes" id="UP001324287"/>
    </source>
</evidence>
<keyword evidence="8" id="KW-1185">Reference proteome</keyword>
<dbReference type="EMBL" id="CP141261">
    <property type="protein sequence ID" value="WRL63385.1"/>
    <property type="molecule type" value="Genomic_DNA"/>
</dbReference>
<dbReference type="Pfam" id="PF02785">
    <property type="entry name" value="Biotin_carb_C"/>
    <property type="match status" value="1"/>
</dbReference>
<dbReference type="RefSeq" id="WP_324274720.1">
    <property type="nucleotide sequence ID" value="NZ_CP141261.1"/>
</dbReference>
<name>A0ABZ1B2W3_9ACTN</name>
<evidence type="ECO:0000259" key="6">
    <source>
        <dbReference type="PROSITE" id="PS50979"/>
    </source>
</evidence>
<dbReference type="PANTHER" id="PTHR18866:SF126">
    <property type="entry name" value="BIOTIN CARBOXYLASE"/>
    <property type="match status" value="1"/>
</dbReference>
<reference evidence="7 8" key="1">
    <citation type="submission" date="2023-12" db="EMBL/GenBank/DDBJ databases">
        <title>Blastococcus brunescens sp. nov., an actonobacterium isolated from sandstone collected in sahara desert.</title>
        <authorList>
            <person name="Gtari M."/>
            <person name="Ghodhbane F."/>
        </authorList>
    </citation>
    <scope>NUCLEOTIDE SEQUENCE [LARGE SCALE GENOMIC DNA]</scope>
    <source>
        <strain evidence="7 8">BMG 8361</strain>
    </source>
</reference>
<dbReference type="InterPro" id="IPR011054">
    <property type="entry name" value="Rudment_hybrid_motif"/>
</dbReference>
<feature type="domain" description="Biotin carboxylation" evidence="6">
    <location>
        <begin position="1"/>
        <end position="133"/>
    </location>
</feature>
<dbReference type="SMART" id="SM00878">
    <property type="entry name" value="Biotin_carb_C"/>
    <property type="match status" value="1"/>
</dbReference>
<keyword evidence="4" id="KW-0092">Biotin</keyword>
<dbReference type="InterPro" id="IPR011764">
    <property type="entry name" value="Biotin_carboxylation_dom"/>
</dbReference>
<organism evidence="7 8">
    <name type="scientific">Blastococcus brunescens</name>
    <dbReference type="NCBI Taxonomy" id="1564165"/>
    <lineage>
        <taxon>Bacteria</taxon>
        <taxon>Bacillati</taxon>
        <taxon>Actinomycetota</taxon>
        <taxon>Actinomycetes</taxon>
        <taxon>Geodermatophilales</taxon>
        <taxon>Geodermatophilaceae</taxon>
        <taxon>Blastococcus</taxon>
    </lineage>
</organism>
<evidence type="ECO:0000313" key="7">
    <source>
        <dbReference type="EMBL" id="WRL63385.1"/>
    </source>
</evidence>
<dbReference type="Proteomes" id="UP001324287">
    <property type="component" value="Chromosome"/>
</dbReference>
<keyword evidence="1" id="KW-0436">Ligase</keyword>
<proteinExistence type="predicted"/>
<sequence>MPADPPGARGAAIEVRLYAEDPAADWRPNGGTVRRFAVPGVRAVFDRPDRPGIRLDAGVVDGTVVGTAYDPMLAKVIAWAPTRAEAAARLAAALAGAQVHGLTTNRDLLVRALRHPDFLAGRTDTGFFDRIGLDVLAAPLAGPHEVELAALAGALAVEAAGRRGARVLGELPSGWRNVPSQLQRTAFEYAGRRSRSATGTRGMGCWSRAGTTSSSSRRITSEWSSRCPASSTGWLSPSTRTPWTSTVTAGPSRCACCPASRTPRRRSRRAR</sequence>
<evidence type="ECO:0000256" key="4">
    <source>
        <dbReference type="ARBA" id="ARBA00023267"/>
    </source>
</evidence>
<keyword evidence="3" id="KW-0067">ATP-binding</keyword>
<gene>
    <name evidence="7" type="ORF">U6N30_27165</name>
</gene>
<evidence type="ECO:0000256" key="2">
    <source>
        <dbReference type="ARBA" id="ARBA00022741"/>
    </source>
</evidence>
<accession>A0ABZ1B2W3</accession>
<dbReference type="Gene3D" id="3.30.470.20">
    <property type="entry name" value="ATP-grasp fold, B domain"/>
    <property type="match status" value="1"/>
</dbReference>
<protein>
    <recommendedName>
        <fullName evidence="6">Biotin carboxylation domain-containing protein</fullName>
    </recommendedName>
</protein>
<feature type="region of interest" description="Disordered" evidence="5">
    <location>
        <begin position="200"/>
        <end position="222"/>
    </location>
</feature>